<organism evidence="2 3">
    <name type="scientific">Mucuna pruriens</name>
    <name type="common">Velvet bean</name>
    <name type="synonym">Dolichos pruriens</name>
    <dbReference type="NCBI Taxonomy" id="157652"/>
    <lineage>
        <taxon>Eukaryota</taxon>
        <taxon>Viridiplantae</taxon>
        <taxon>Streptophyta</taxon>
        <taxon>Embryophyta</taxon>
        <taxon>Tracheophyta</taxon>
        <taxon>Spermatophyta</taxon>
        <taxon>Magnoliopsida</taxon>
        <taxon>eudicotyledons</taxon>
        <taxon>Gunneridae</taxon>
        <taxon>Pentapetalae</taxon>
        <taxon>rosids</taxon>
        <taxon>fabids</taxon>
        <taxon>Fabales</taxon>
        <taxon>Fabaceae</taxon>
        <taxon>Papilionoideae</taxon>
        <taxon>50 kb inversion clade</taxon>
        <taxon>NPAAA clade</taxon>
        <taxon>indigoferoid/millettioid clade</taxon>
        <taxon>Phaseoleae</taxon>
        <taxon>Mucuna</taxon>
    </lineage>
</organism>
<protein>
    <recommendedName>
        <fullName evidence="1">Transposase (putative) gypsy type domain-containing protein</fullName>
    </recommendedName>
</protein>
<evidence type="ECO:0000313" key="3">
    <source>
        <dbReference type="Proteomes" id="UP000257109"/>
    </source>
</evidence>
<sequence length="266" mass="29485">MRLVVFFLNAPPSHDCAPLELRALSLTSSACLFAGALRGVDTLVAKGAWVDQSSARDFIMVAPFEERRVCHTALVDEDDFIFMYEAVFKDLGISLPFDFFFAEVLGTLGIAPSQLHPNSWAILWAFEIICRAISIKPMTPLLFSFYTARISQGATWVSLVTMYRMNLFCLMPLSLWTGNTSLSTGACQTGYRGLSSGDLNAEDQVSWGILNQLPHCVNCKKVVVAYFAADPSSYLIAIFKKLGYELSAMIHDDGCFSSRFEHLSNN</sequence>
<dbReference type="EMBL" id="QJKJ01005674">
    <property type="protein sequence ID" value="RDX89425.1"/>
    <property type="molecule type" value="Genomic_DNA"/>
</dbReference>
<name>A0A371GFU1_MUCPR</name>
<dbReference type="AlphaFoldDB" id="A0A371GFU1"/>
<evidence type="ECO:0000259" key="1">
    <source>
        <dbReference type="Pfam" id="PF04195"/>
    </source>
</evidence>
<reference evidence="2" key="1">
    <citation type="submission" date="2018-05" db="EMBL/GenBank/DDBJ databases">
        <title>Draft genome of Mucuna pruriens seed.</title>
        <authorList>
            <person name="Nnadi N.E."/>
            <person name="Vos R."/>
            <person name="Hasami M.H."/>
            <person name="Devisetty U.K."/>
            <person name="Aguiy J.C."/>
        </authorList>
    </citation>
    <scope>NUCLEOTIDE SEQUENCE [LARGE SCALE GENOMIC DNA]</scope>
    <source>
        <strain evidence="2">JCA_2017</strain>
    </source>
</reference>
<dbReference type="PANTHER" id="PTHR31099:SF49">
    <property type="entry name" value="MYOSIN HEAVY CHAIN-LIKE PROTEIN"/>
    <property type="match status" value="1"/>
</dbReference>
<accession>A0A371GFU1</accession>
<dbReference type="PANTHER" id="PTHR31099">
    <property type="entry name" value="OS06G0165300 PROTEIN"/>
    <property type="match status" value="1"/>
</dbReference>
<proteinExistence type="predicted"/>
<evidence type="ECO:0000313" key="2">
    <source>
        <dbReference type="EMBL" id="RDX89425.1"/>
    </source>
</evidence>
<dbReference type="Pfam" id="PF04195">
    <property type="entry name" value="Transposase_28"/>
    <property type="match status" value="1"/>
</dbReference>
<dbReference type="InterPro" id="IPR007321">
    <property type="entry name" value="Transposase_28"/>
</dbReference>
<feature type="domain" description="Transposase (putative) gypsy type" evidence="1">
    <location>
        <begin position="90"/>
        <end position="149"/>
    </location>
</feature>
<gene>
    <name evidence="2" type="ORF">CR513_28846</name>
</gene>
<comment type="caution">
    <text evidence="2">The sequence shown here is derived from an EMBL/GenBank/DDBJ whole genome shotgun (WGS) entry which is preliminary data.</text>
</comment>
<dbReference type="Proteomes" id="UP000257109">
    <property type="component" value="Unassembled WGS sequence"/>
</dbReference>
<keyword evidence="3" id="KW-1185">Reference proteome</keyword>
<dbReference type="OrthoDB" id="1750920at2759"/>
<feature type="non-terminal residue" evidence="2">
    <location>
        <position position="1"/>
    </location>
</feature>